<keyword evidence="1" id="KW-0812">Transmembrane</keyword>
<gene>
    <name evidence="3" type="ORF">RDV89_12045</name>
</gene>
<reference evidence="3 4" key="1">
    <citation type="submission" date="2023-08" db="EMBL/GenBank/DDBJ databases">
        <title>Nocardioides seae sp. nov., a bacterium isolated from a soil.</title>
        <authorList>
            <person name="Wang X."/>
        </authorList>
    </citation>
    <scope>NUCLEOTIDE SEQUENCE [LARGE SCALE GENOMIC DNA]</scope>
    <source>
        <strain evidence="3 4">YZH12</strain>
    </source>
</reference>
<proteinExistence type="predicted"/>
<comment type="caution">
    <text evidence="3">The sequence shown here is derived from an EMBL/GenBank/DDBJ whole genome shotgun (WGS) entry which is preliminary data.</text>
</comment>
<evidence type="ECO:0000256" key="1">
    <source>
        <dbReference type="SAM" id="Phobius"/>
    </source>
</evidence>
<keyword evidence="1" id="KW-0472">Membrane</keyword>
<feature type="transmembrane region" description="Helical" evidence="1">
    <location>
        <begin position="56"/>
        <end position="71"/>
    </location>
</feature>
<accession>A0ABU3PXC0</accession>
<keyword evidence="1" id="KW-1133">Transmembrane helix</keyword>
<dbReference type="EMBL" id="JAVYII010000005">
    <property type="protein sequence ID" value="MDT9593804.1"/>
    <property type="molecule type" value="Genomic_DNA"/>
</dbReference>
<dbReference type="InterPro" id="IPR016181">
    <property type="entry name" value="Acyl_CoA_acyltransferase"/>
</dbReference>
<evidence type="ECO:0000313" key="3">
    <source>
        <dbReference type="EMBL" id="MDT9593804.1"/>
    </source>
</evidence>
<organism evidence="3 4">
    <name type="scientific">Nocardioides imazamoxiresistens</name>
    <dbReference type="NCBI Taxonomy" id="3231893"/>
    <lineage>
        <taxon>Bacteria</taxon>
        <taxon>Bacillati</taxon>
        <taxon>Actinomycetota</taxon>
        <taxon>Actinomycetes</taxon>
        <taxon>Propionibacteriales</taxon>
        <taxon>Nocardioidaceae</taxon>
        <taxon>Nocardioides</taxon>
    </lineage>
</organism>
<dbReference type="InterPro" id="IPR000182">
    <property type="entry name" value="GNAT_dom"/>
</dbReference>
<dbReference type="RefSeq" id="WP_315733298.1">
    <property type="nucleotide sequence ID" value="NZ_JAVYII010000005.1"/>
</dbReference>
<dbReference type="SUPFAM" id="SSF55729">
    <property type="entry name" value="Acyl-CoA N-acyltransferases (Nat)"/>
    <property type="match status" value="1"/>
</dbReference>
<protein>
    <recommendedName>
        <fullName evidence="2">N-acetyltransferase domain-containing protein</fullName>
    </recommendedName>
</protein>
<dbReference type="PROSITE" id="PS51186">
    <property type="entry name" value="GNAT"/>
    <property type="match status" value="1"/>
</dbReference>
<name>A0ABU3PXC0_9ACTN</name>
<evidence type="ECO:0000313" key="4">
    <source>
        <dbReference type="Proteomes" id="UP001268542"/>
    </source>
</evidence>
<evidence type="ECO:0000259" key="2">
    <source>
        <dbReference type="PROSITE" id="PS51186"/>
    </source>
</evidence>
<feature type="domain" description="N-acetyltransferase" evidence="2">
    <location>
        <begin position="83"/>
        <end position="216"/>
    </location>
</feature>
<sequence length="229" mass="26235">MTWLLDHWLPLLGWTGSALLVGSILQTRVLRFRLLNAAATVTLATFNLLIQVWPMVAMNVVLLTINLWFLARMRRRPQQEQGFTVLAVGSGDAYLNHVLRTHDVDIHRHQPDFVWNPARNELQAYLVQKGDETVGVVVLRTRDEVAYVELDYVTPGFRDCAAGEHVWLRSDILRGRGVRRVLTPPNMKDPYYARLGFRREGRSYVLDLSPAEVTRPQRVRADDREPVAA</sequence>
<keyword evidence="4" id="KW-1185">Reference proteome</keyword>
<dbReference type="Proteomes" id="UP001268542">
    <property type="component" value="Unassembled WGS sequence"/>
</dbReference>
<feature type="transmembrane region" description="Helical" evidence="1">
    <location>
        <begin position="7"/>
        <end position="25"/>
    </location>
</feature>